<organism evidence="8 9">
    <name type="scientific">Chytriomyces confervae</name>
    <dbReference type="NCBI Taxonomy" id="246404"/>
    <lineage>
        <taxon>Eukaryota</taxon>
        <taxon>Fungi</taxon>
        <taxon>Fungi incertae sedis</taxon>
        <taxon>Chytridiomycota</taxon>
        <taxon>Chytridiomycota incertae sedis</taxon>
        <taxon>Chytridiomycetes</taxon>
        <taxon>Chytridiales</taxon>
        <taxon>Chytriomycetaceae</taxon>
        <taxon>Chytriomyces</taxon>
    </lineage>
</organism>
<protein>
    <recommendedName>
        <fullName evidence="10">Glutamate decarboxylase</fullName>
    </recommendedName>
</protein>
<sequence length="569" mass="62259">MVNDEALIAHLLTRMAEILQRYGREEENLKVLSKPLPASQLRPLFDQHMALPEQGAKDKAGSDTEAAEDILGLVETILQHSARTVSPRFMDKLYAGSDAIGQIAELVIAVLNTNVHVYSVSPVATLMEHACIHALSEAVGFATPCSGVFSPGGSASNLLAMTTARNTLFPDLKRVGAARSGQLLTVFTSVEAHYSIQKSAIVMGLGSDSVVAIPVNAAGYGGSGVGGGIDPVELRNLIQQSAGLGETPFFINLTAGTTVLSSFDPIQECVAAVRALEAELGRKIWIHVDGSYGGPVIFSKKWKERLFRGIELVDSITLNPHKILGVPQQCSVLLVNSDRWGRKVLWEANGLRADYLFHDSEMSPGLPTTPSVREGEEDNGFMMDMGDATIGCGRKADAVKLFICWTFHGTQGWARRVDKALENVDTLARLFASSKQFQLVIPFSKESQDEVYGGGRLTVGVWCIPQALQSRYGQLQEFMNQSKNPKSSAHVLLKRITKLVHVELTRRGRFMIDFMGLKWQDLPDFIRVAVSSDRIDNALLHELFNELEGIVSRVEVVDFEQGIVSLREE</sequence>
<dbReference type="InterPro" id="IPR015421">
    <property type="entry name" value="PyrdxlP-dep_Trfase_major"/>
</dbReference>
<dbReference type="STRING" id="246404.A0A507EW54"/>
<evidence type="ECO:0000313" key="9">
    <source>
        <dbReference type="Proteomes" id="UP000320333"/>
    </source>
</evidence>
<keyword evidence="9" id="KW-1185">Reference proteome</keyword>
<dbReference type="OrthoDB" id="392571at2759"/>
<evidence type="ECO:0000256" key="1">
    <source>
        <dbReference type="ARBA" id="ARBA00001933"/>
    </source>
</evidence>
<keyword evidence="3" id="KW-0210">Decarboxylase</keyword>
<dbReference type="Gene3D" id="3.40.640.10">
    <property type="entry name" value="Type I PLP-dependent aspartate aminotransferase-like (Major domain)"/>
    <property type="match status" value="1"/>
</dbReference>
<dbReference type="EMBL" id="QEAP01000369">
    <property type="protein sequence ID" value="TPX68124.1"/>
    <property type="molecule type" value="Genomic_DNA"/>
</dbReference>
<dbReference type="GO" id="GO:0030170">
    <property type="term" value="F:pyridoxal phosphate binding"/>
    <property type="evidence" value="ECO:0007669"/>
    <property type="project" value="InterPro"/>
</dbReference>
<evidence type="ECO:0000256" key="4">
    <source>
        <dbReference type="ARBA" id="ARBA00022898"/>
    </source>
</evidence>
<keyword evidence="5 7" id="KW-0456">Lyase</keyword>
<dbReference type="Proteomes" id="UP000320333">
    <property type="component" value="Unassembled WGS sequence"/>
</dbReference>
<dbReference type="PANTHER" id="PTHR45677:SF8">
    <property type="entry name" value="CYSTEINE SULFINIC ACID DECARBOXYLASE"/>
    <property type="match status" value="1"/>
</dbReference>
<keyword evidence="4 6" id="KW-0663">Pyridoxal phosphate</keyword>
<evidence type="ECO:0000256" key="2">
    <source>
        <dbReference type="ARBA" id="ARBA00009533"/>
    </source>
</evidence>
<proteinExistence type="inferred from homology"/>
<accession>A0A507EW54</accession>
<evidence type="ECO:0000256" key="3">
    <source>
        <dbReference type="ARBA" id="ARBA00022793"/>
    </source>
</evidence>
<feature type="modified residue" description="N6-(pyridoxal phosphate)lysine" evidence="6">
    <location>
        <position position="322"/>
    </location>
</feature>
<comment type="caution">
    <text evidence="8">The sequence shown here is derived from an EMBL/GenBank/DDBJ whole genome shotgun (WGS) entry which is preliminary data.</text>
</comment>
<comment type="cofactor">
    <cofactor evidence="1 6 7">
        <name>pyridoxal 5'-phosphate</name>
        <dbReference type="ChEBI" id="CHEBI:597326"/>
    </cofactor>
</comment>
<comment type="similarity">
    <text evidence="2 7">Belongs to the group II decarboxylase family.</text>
</comment>
<dbReference type="PANTHER" id="PTHR45677">
    <property type="entry name" value="GLUTAMATE DECARBOXYLASE-RELATED"/>
    <property type="match status" value="1"/>
</dbReference>
<evidence type="ECO:0000256" key="5">
    <source>
        <dbReference type="ARBA" id="ARBA00023239"/>
    </source>
</evidence>
<evidence type="ECO:0008006" key="10">
    <source>
        <dbReference type="Google" id="ProtNLM"/>
    </source>
</evidence>
<dbReference type="GO" id="GO:0016831">
    <property type="term" value="F:carboxy-lyase activity"/>
    <property type="evidence" value="ECO:0007669"/>
    <property type="project" value="UniProtKB-KW"/>
</dbReference>
<dbReference type="AlphaFoldDB" id="A0A507EW54"/>
<evidence type="ECO:0000313" key="8">
    <source>
        <dbReference type="EMBL" id="TPX68124.1"/>
    </source>
</evidence>
<gene>
    <name evidence="8" type="ORF">CcCBS67573_g07301</name>
</gene>
<reference evidence="8 9" key="1">
    <citation type="journal article" date="2019" name="Sci. Rep.">
        <title>Comparative genomics of chytrid fungi reveal insights into the obligate biotrophic and pathogenic lifestyle of Synchytrium endobioticum.</title>
        <authorList>
            <person name="van de Vossenberg B.T.L.H."/>
            <person name="Warris S."/>
            <person name="Nguyen H.D.T."/>
            <person name="van Gent-Pelzer M.P.E."/>
            <person name="Joly D.L."/>
            <person name="van de Geest H.C."/>
            <person name="Bonants P.J.M."/>
            <person name="Smith D.S."/>
            <person name="Levesque C.A."/>
            <person name="van der Lee T.A.J."/>
        </authorList>
    </citation>
    <scope>NUCLEOTIDE SEQUENCE [LARGE SCALE GENOMIC DNA]</scope>
    <source>
        <strain evidence="8 9">CBS 675.73</strain>
    </source>
</reference>
<dbReference type="Gene3D" id="3.90.1150.170">
    <property type="match status" value="1"/>
</dbReference>
<dbReference type="InterPro" id="IPR015424">
    <property type="entry name" value="PyrdxlP-dep_Trfase"/>
</dbReference>
<dbReference type="GO" id="GO:0005737">
    <property type="term" value="C:cytoplasm"/>
    <property type="evidence" value="ECO:0007669"/>
    <property type="project" value="TreeGrafter"/>
</dbReference>
<evidence type="ECO:0000256" key="7">
    <source>
        <dbReference type="RuleBase" id="RU000382"/>
    </source>
</evidence>
<dbReference type="InterPro" id="IPR002129">
    <property type="entry name" value="PyrdxlP-dep_de-COase"/>
</dbReference>
<dbReference type="GO" id="GO:0019752">
    <property type="term" value="P:carboxylic acid metabolic process"/>
    <property type="evidence" value="ECO:0007669"/>
    <property type="project" value="InterPro"/>
</dbReference>
<dbReference type="Pfam" id="PF00282">
    <property type="entry name" value="Pyridoxal_deC"/>
    <property type="match status" value="1"/>
</dbReference>
<dbReference type="SUPFAM" id="SSF53383">
    <property type="entry name" value="PLP-dependent transferases"/>
    <property type="match status" value="1"/>
</dbReference>
<name>A0A507EW54_9FUNG</name>
<evidence type="ECO:0000256" key="6">
    <source>
        <dbReference type="PIRSR" id="PIRSR602129-50"/>
    </source>
</evidence>